<feature type="compositionally biased region" description="Low complexity" evidence="1">
    <location>
        <begin position="11"/>
        <end position="33"/>
    </location>
</feature>
<feature type="region of interest" description="Disordered" evidence="1">
    <location>
        <begin position="70"/>
        <end position="128"/>
    </location>
</feature>
<comment type="caution">
    <text evidence="2">The sequence shown here is derived from an EMBL/GenBank/DDBJ whole genome shotgun (WGS) entry which is preliminary data.</text>
</comment>
<evidence type="ECO:0000313" key="2">
    <source>
        <dbReference type="EMBL" id="CAF4389496.1"/>
    </source>
</evidence>
<feature type="non-terminal residue" evidence="2">
    <location>
        <position position="128"/>
    </location>
</feature>
<dbReference type="AlphaFoldDB" id="A0A820NNX9"/>
<name>A0A820NNX9_9BILA</name>
<feature type="region of interest" description="Disordered" evidence="1">
    <location>
        <begin position="1"/>
        <end position="33"/>
    </location>
</feature>
<accession>A0A820NNX9</accession>
<dbReference type="EMBL" id="CAJOAY010026267">
    <property type="protein sequence ID" value="CAF4389496.1"/>
    <property type="molecule type" value="Genomic_DNA"/>
</dbReference>
<evidence type="ECO:0000313" key="3">
    <source>
        <dbReference type="Proteomes" id="UP000663881"/>
    </source>
</evidence>
<evidence type="ECO:0000256" key="1">
    <source>
        <dbReference type="SAM" id="MobiDB-lite"/>
    </source>
</evidence>
<gene>
    <name evidence="2" type="ORF">OKA104_LOCUS50795</name>
</gene>
<protein>
    <submittedName>
        <fullName evidence="2">Uncharacterized protein</fullName>
    </submittedName>
</protein>
<reference evidence="2" key="1">
    <citation type="submission" date="2021-02" db="EMBL/GenBank/DDBJ databases">
        <authorList>
            <person name="Nowell W R."/>
        </authorList>
    </citation>
    <scope>NUCLEOTIDE SEQUENCE</scope>
</reference>
<feature type="compositionally biased region" description="Polar residues" evidence="1">
    <location>
        <begin position="88"/>
        <end position="128"/>
    </location>
</feature>
<dbReference type="Proteomes" id="UP000663881">
    <property type="component" value="Unassembled WGS sequence"/>
</dbReference>
<sequence>KPLLKPTKQKTNSNSIIEPSIPTSSSHLTNNNNNEQIHSITRITNNQHIKPIGHNSNQEQLRAHINRSILDRQYPSYSRIPPRRNSKKSITSLDNSLSKVNNRSSRQQKQSTNIIHSSTNIPEDASTI</sequence>
<proteinExistence type="predicted"/>
<organism evidence="2 3">
    <name type="scientific">Adineta steineri</name>
    <dbReference type="NCBI Taxonomy" id="433720"/>
    <lineage>
        <taxon>Eukaryota</taxon>
        <taxon>Metazoa</taxon>
        <taxon>Spiralia</taxon>
        <taxon>Gnathifera</taxon>
        <taxon>Rotifera</taxon>
        <taxon>Eurotatoria</taxon>
        <taxon>Bdelloidea</taxon>
        <taxon>Adinetida</taxon>
        <taxon>Adinetidae</taxon>
        <taxon>Adineta</taxon>
    </lineage>
</organism>